<feature type="domain" description="C-type lectin" evidence="1">
    <location>
        <begin position="1"/>
        <end position="96"/>
    </location>
</feature>
<dbReference type="Gene3D" id="3.10.100.10">
    <property type="entry name" value="Mannose-Binding Protein A, subunit A"/>
    <property type="match status" value="1"/>
</dbReference>
<reference evidence="3" key="1">
    <citation type="submission" date="2020-03" db="EMBL/GenBank/DDBJ databases">
        <title>Evolution of repeat sequences and sex chromosomes of tilapia species revealed by chromosome-level genomes.</title>
        <authorList>
            <person name="Xu L."/>
            <person name="Tao W."/>
            <person name="Wang D."/>
            <person name="Zhou Q."/>
        </authorList>
    </citation>
    <scope>NUCLEOTIDE SEQUENCE [LARGE SCALE GENOMIC DNA]</scope>
    <source>
        <strain evidence="3">Israel</strain>
    </source>
</reference>
<sequence>MHANLASVRSLREYRVIQRVIYRATHRYPLTWLGGSDAQKEHHWFWIDGTPFRFTYWCRGEPNNARHNEHCLHMNNTGYRCMNDIYCHYRYPFVCVWKRR</sequence>
<dbReference type="SUPFAM" id="SSF56436">
    <property type="entry name" value="C-type lectin-like"/>
    <property type="match status" value="1"/>
</dbReference>
<evidence type="ECO:0000313" key="2">
    <source>
        <dbReference type="Ensembl" id="ENSOABP00000064010.1"/>
    </source>
</evidence>
<dbReference type="CDD" id="cd00037">
    <property type="entry name" value="CLECT"/>
    <property type="match status" value="1"/>
</dbReference>
<dbReference type="Ensembl" id="ENSOABT00000071603.1">
    <property type="protein sequence ID" value="ENSOABP00000064010.1"/>
    <property type="gene ID" value="ENSOABG00000031260.1"/>
</dbReference>
<dbReference type="Proteomes" id="UP000472276">
    <property type="component" value="Unassembled WGS sequence"/>
</dbReference>
<evidence type="ECO:0000259" key="1">
    <source>
        <dbReference type="PROSITE" id="PS50041"/>
    </source>
</evidence>
<reference evidence="2" key="3">
    <citation type="submission" date="2025-09" db="UniProtKB">
        <authorList>
            <consortium name="Ensembl"/>
        </authorList>
    </citation>
    <scope>IDENTIFICATION</scope>
</reference>
<protein>
    <recommendedName>
        <fullName evidence="1">C-type lectin domain-containing protein</fullName>
    </recommendedName>
</protein>
<organism evidence="2 3">
    <name type="scientific">Oreochromis aureus</name>
    <name type="common">Israeli tilapia</name>
    <name type="synonym">Chromis aureus</name>
    <dbReference type="NCBI Taxonomy" id="47969"/>
    <lineage>
        <taxon>Eukaryota</taxon>
        <taxon>Metazoa</taxon>
        <taxon>Chordata</taxon>
        <taxon>Craniata</taxon>
        <taxon>Vertebrata</taxon>
        <taxon>Euteleostomi</taxon>
        <taxon>Actinopterygii</taxon>
        <taxon>Neopterygii</taxon>
        <taxon>Teleostei</taxon>
        <taxon>Neoteleostei</taxon>
        <taxon>Acanthomorphata</taxon>
        <taxon>Ovalentaria</taxon>
        <taxon>Cichlomorphae</taxon>
        <taxon>Cichliformes</taxon>
        <taxon>Cichlidae</taxon>
        <taxon>African cichlids</taxon>
        <taxon>Pseudocrenilabrinae</taxon>
        <taxon>Oreochromini</taxon>
        <taxon>Oreochromis</taxon>
    </lineage>
</organism>
<dbReference type="AlphaFoldDB" id="A0AAZ1X8R7"/>
<dbReference type="SMART" id="SM00034">
    <property type="entry name" value="CLECT"/>
    <property type="match status" value="1"/>
</dbReference>
<reference evidence="2" key="2">
    <citation type="submission" date="2025-08" db="UniProtKB">
        <authorList>
            <consortium name="Ensembl"/>
        </authorList>
    </citation>
    <scope>IDENTIFICATION</scope>
</reference>
<dbReference type="InterPro" id="IPR050111">
    <property type="entry name" value="C-type_lectin/snaclec_domain"/>
</dbReference>
<evidence type="ECO:0000313" key="3">
    <source>
        <dbReference type="Proteomes" id="UP000472276"/>
    </source>
</evidence>
<dbReference type="PROSITE" id="PS50041">
    <property type="entry name" value="C_TYPE_LECTIN_2"/>
    <property type="match status" value="1"/>
</dbReference>
<proteinExistence type="predicted"/>
<dbReference type="InterPro" id="IPR016186">
    <property type="entry name" value="C-type_lectin-like/link_sf"/>
</dbReference>
<name>A0AAZ1X8R7_OREAU</name>
<dbReference type="InterPro" id="IPR016187">
    <property type="entry name" value="CTDL_fold"/>
</dbReference>
<dbReference type="Pfam" id="PF00059">
    <property type="entry name" value="Lectin_C"/>
    <property type="match status" value="1"/>
</dbReference>
<dbReference type="InterPro" id="IPR001304">
    <property type="entry name" value="C-type_lectin-like"/>
</dbReference>
<keyword evidence="3" id="KW-1185">Reference proteome</keyword>
<dbReference type="PANTHER" id="PTHR22803">
    <property type="entry name" value="MANNOSE, PHOSPHOLIPASE, LECTIN RECEPTOR RELATED"/>
    <property type="match status" value="1"/>
</dbReference>
<accession>A0AAZ1X8R7</accession>